<sequence length="62" mass="7366">MILLIELQAVLIPIQVMRFQLVFTHSVRGQQRNNEDKRIERPKLHVTKQSDHLLRCHVDPPE</sequence>
<reference evidence="1 2" key="1">
    <citation type="journal article" date="2014" name="Agronomy (Basel)">
        <title>A Draft Genome Sequence for Ensete ventricosum, the Drought-Tolerant Tree Against Hunger.</title>
        <authorList>
            <person name="Harrison J."/>
            <person name="Moore K.A."/>
            <person name="Paszkiewicz K."/>
            <person name="Jones T."/>
            <person name="Grant M."/>
            <person name="Ambacheew D."/>
            <person name="Muzemil S."/>
            <person name="Studholme D.J."/>
        </authorList>
    </citation>
    <scope>NUCLEOTIDE SEQUENCE [LARGE SCALE GENOMIC DNA]</scope>
</reference>
<proteinExistence type="predicted"/>
<accession>A0A426XX06</accession>
<organism evidence="1 2">
    <name type="scientific">Ensete ventricosum</name>
    <name type="common">Abyssinian banana</name>
    <name type="synonym">Musa ensete</name>
    <dbReference type="NCBI Taxonomy" id="4639"/>
    <lineage>
        <taxon>Eukaryota</taxon>
        <taxon>Viridiplantae</taxon>
        <taxon>Streptophyta</taxon>
        <taxon>Embryophyta</taxon>
        <taxon>Tracheophyta</taxon>
        <taxon>Spermatophyta</taxon>
        <taxon>Magnoliopsida</taxon>
        <taxon>Liliopsida</taxon>
        <taxon>Zingiberales</taxon>
        <taxon>Musaceae</taxon>
        <taxon>Ensete</taxon>
    </lineage>
</organism>
<comment type="caution">
    <text evidence="1">The sequence shown here is derived from an EMBL/GenBank/DDBJ whole genome shotgun (WGS) entry which is preliminary data.</text>
</comment>
<name>A0A426XX06_ENSVE</name>
<dbReference type="EMBL" id="AMZH03016742">
    <property type="protein sequence ID" value="RRT44035.1"/>
    <property type="molecule type" value="Genomic_DNA"/>
</dbReference>
<gene>
    <name evidence="1" type="ORF">B296_00042786</name>
</gene>
<evidence type="ECO:0000313" key="1">
    <source>
        <dbReference type="EMBL" id="RRT44035.1"/>
    </source>
</evidence>
<dbReference type="Proteomes" id="UP000287651">
    <property type="component" value="Unassembled WGS sequence"/>
</dbReference>
<protein>
    <submittedName>
        <fullName evidence="1">Uncharacterized protein</fullName>
    </submittedName>
</protein>
<dbReference type="AlphaFoldDB" id="A0A426XX06"/>
<evidence type="ECO:0000313" key="2">
    <source>
        <dbReference type="Proteomes" id="UP000287651"/>
    </source>
</evidence>